<evidence type="ECO:0000259" key="7">
    <source>
        <dbReference type="PROSITE" id="PS51387"/>
    </source>
</evidence>
<dbReference type="Gene3D" id="3.30.465.10">
    <property type="match status" value="1"/>
</dbReference>
<feature type="domain" description="FAD-binding PCMH-type" evidence="7">
    <location>
        <begin position="56"/>
        <end position="228"/>
    </location>
</feature>
<keyword evidence="4" id="KW-0274">FAD</keyword>
<organism evidence="8 9">
    <name type="scientific">Legionella maioricensis</name>
    <dbReference type="NCBI Taxonomy" id="2896528"/>
    <lineage>
        <taxon>Bacteria</taxon>
        <taxon>Pseudomonadati</taxon>
        <taxon>Pseudomonadota</taxon>
        <taxon>Gammaproteobacteria</taxon>
        <taxon>Legionellales</taxon>
        <taxon>Legionellaceae</taxon>
        <taxon>Legionella</taxon>
    </lineage>
</organism>
<feature type="signal peptide" evidence="6">
    <location>
        <begin position="1"/>
        <end position="21"/>
    </location>
</feature>
<dbReference type="PANTHER" id="PTHR42973">
    <property type="entry name" value="BINDING OXIDOREDUCTASE, PUTATIVE (AFU_ORTHOLOGUE AFUA_1G17690)-RELATED"/>
    <property type="match status" value="1"/>
</dbReference>
<evidence type="ECO:0000256" key="4">
    <source>
        <dbReference type="ARBA" id="ARBA00022827"/>
    </source>
</evidence>
<evidence type="ECO:0000256" key="1">
    <source>
        <dbReference type="ARBA" id="ARBA00001974"/>
    </source>
</evidence>
<dbReference type="InterPro" id="IPR006093">
    <property type="entry name" value="Oxy_OxRdtase_FAD_BS"/>
</dbReference>
<evidence type="ECO:0000256" key="6">
    <source>
        <dbReference type="SAM" id="SignalP"/>
    </source>
</evidence>
<comment type="cofactor">
    <cofactor evidence="1">
        <name>FAD</name>
        <dbReference type="ChEBI" id="CHEBI:57692"/>
    </cofactor>
</comment>
<gene>
    <name evidence="8" type="ORF">LOX96_16175</name>
</gene>
<dbReference type="GO" id="GO:0071949">
    <property type="term" value="F:FAD binding"/>
    <property type="evidence" value="ECO:0007669"/>
    <property type="project" value="InterPro"/>
</dbReference>
<dbReference type="InterPro" id="IPR006094">
    <property type="entry name" value="Oxid_FAD_bind_N"/>
</dbReference>
<dbReference type="Pfam" id="PF01565">
    <property type="entry name" value="FAD_binding_4"/>
    <property type="match status" value="1"/>
</dbReference>
<comment type="caution">
    <text evidence="8">The sequence shown here is derived from an EMBL/GenBank/DDBJ whole genome shotgun (WGS) entry which is preliminary data.</text>
</comment>
<dbReference type="PROSITE" id="PS51387">
    <property type="entry name" value="FAD_PCMH"/>
    <property type="match status" value="1"/>
</dbReference>
<evidence type="ECO:0000256" key="3">
    <source>
        <dbReference type="ARBA" id="ARBA00022630"/>
    </source>
</evidence>
<feature type="chain" id="PRO_5040794316" evidence="6">
    <location>
        <begin position="22"/>
        <end position="488"/>
    </location>
</feature>
<evidence type="ECO:0000313" key="9">
    <source>
        <dbReference type="Proteomes" id="UP001139721"/>
    </source>
</evidence>
<accession>A0A9X2D3M9</accession>
<dbReference type="InterPro" id="IPR016167">
    <property type="entry name" value="FAD-bd_PCMH_sub1"/>
</dbReference>
<dbReference type="Gene3D" id="3.30.43.10">
    <property type="entry name" value="Uridine Diphospho-n-acetylenolpyruvylglucosamine Reductase, domain 2"/>
    <property type="match status" value="1"/>
</dbReference>
<dbReference type="InterPro" id="IPR016169">
    <property type="entry name" value="FAD-bd_PCMH_sub2"/>
</dbReference>
<dbReference type="Pfam" id="PF08031">
    <property type="entry name" value="BBE"/>
    <property type="match status" value="1"/>
</dbReference>
<keyword evidence="6" id="KW-0732">Signal</keyword>
<dbReference type="RefSeq" id="WP_250424516.1">
    <property type="nucleotide sequence ID" value="NZ_JAJKBJ010000032.1"/>
</dbReference>
<name>A0A9X2D3M9_9GAMM</name>
<dbReference type="InterPro" id="IPR050416">
    <property type="entry name" value="FAD-linked_Oxidoreductase"/>
</dbReference>
<dbReference type="PROSITE" id="PS00862">
    <property type="entry name" value="OX2_COVAL_FAD"/>
    <property type="match status" value="1"/>
</dbReference>
<dbReference type="Proteomes" id="UP001139721">
    <property type="component" value="Unassembled WGS sequence"/>
</dbReference>
<evidence type="ECO:0000256" key="5">
    <source>
        <dbReference type="ARBA" id="ARBA00023002"/>
    </source>
</evidence>
<proteinExistence type="inferred from homology"/>
<dbReference type="AlphaFoldDB" id="A0A9X2D3M9"/>
<keyword evidence="9" id="KW-1185">Reference proteome</keyword>
<dbReference type="InterPro" id="IPR016166">
    <property type="entry name" value="FAD-bd_PCMH"/>
</dbReference>
<reference evidence="8" key="1">
    <citation type="submission" date="2021-11" db="EMBL/GenBank/DDBJ databases">
        <title>Legionella maioricencis sp. nov., a new species isolated from hot water samples in Mallorca.</title>
        <authorList>
            <person name="Crespi S."/>
            <person name="Drasar V."/>
            <person name="Salva-Serra F."/>
            <person name="Jaen-Luchoro D."/>
            <person name="Pineiro-Iglesias B."/>
            <person name="Aliaga F."/>
            <person name="Fernandez-Juarez V."/>
            <person name="Coll G."/>
            <person name="Moore E.R.B."/>
            <person name="Bennasar-Figueras A."/>
        </authorList>
    </citation>
    <scope>NUCLEOTIDE SEQUENCE</scope>
    <source>
        <strain evidence="8">HCPI-6</strain>
    </source>
</reference>
<dbReference type="PANTHER" id="PTHR42973:SF39">
    <property type="entry name" value="FAD-BINDING PCMH-TYPE DOMAIN-CONTAINING PROTEIN"/>
    <property type="match status" value="1"/>
</dbReference>
<sequence>MKMMLMSFYLIFSLMTQLSYADENQDSCPELTGEVMEQDNPDYNQARLVSNYYTSRDKYPEIIVYCQNTQDVQNAIRFALCRHLPIRVRSGGHNHEGFSTGTGVVLIDVSRMKAINIDKDKKIAAVQPGLNGGELYKALYANGLTQAGGTCSAVGISGLILTGGMGPLVRKVGMACDALIALEMVTAKGEIIQATKDNEHRDLFWASCGGGGGNFGVVTSLALHVYPSEQVTWFNIGWNWEQPVRQIITSWQEFFEKNDPRWYSHLDLWSKAFPADQYKKQPIKVLGIFWGTPEEAKKELAPLLQIGPPQSQTIELVTWDKAIELFEDSTSVYITPKPEYKSSGAYAMHKLPKDGVETIVSTLQNSTSPLLNVLFFTLGGAAKTAAPTDTAYFYRNADFFLVYSTQWLQENKDKVQIEELNSLRQKLIPFTQGDYIGNPDRNLPDYLTSYYGDNVRQLRCIKRKYDPDNIFNFEQSIPVAPKEWDCTT</sequence>
<dbReference type="InterPro" id="IPR036318">
    <property type="entry name" value="FAD-bd_PCMH-like_sf"/>
</dbReference>
<dbReference type="InterPro" id="IPR012951">
    <property type="entry name" value="BBE"/>
</dbReference>
<dbReference type="Gene3D" id="3.40.462.20">
    <property type="match status" value="1"/>
</dbReference>
<keyword evidence="3" id="KW-0285">Flavoprotein</keyword>
<evidence type="ECO:0000313" key="8">
    <source>
        <dbReference type="EMBL" id="MCL9685638.1"/>
    </source>
</evidence>
<evidence type="ECO:0000256" key="2">
    <source>
        <dbReference type="ARBA" id="ARBA00005466"/>
    </source>
</evidence>
<protein>
    <submittedName>
        <fullName evidence="8">FAD-binding oxidoreductase</fullName>
    </submittedName>
</protein>
<keyword evidence="5" id="KW-0560">Oxidoreductase</keyword>
<dbReference type="EMBL" id="JAJKBJ010000032">
    <property type="protein sequence ID" value="MCL9685638.1"/>
    <property type="molecule type" value="Genomic_DNA"/>
</dbReference>
<dbReference type="GO" id="GO:0016491">
    <property type="term" value="F:oxidoreductase activity"/>
    <property type="evidence" value="ECO:0007669"/>
    <property type="project" value="UniProtKB-KW"/>
</dbReference>
<comment type="similarity">
    <text evidence="2">Belongs to the oxygen-dependent FAD-linked oxidoreductase family.</text>
</comment>
<dbReference type="SUPFAM" id="SSF56176">
    <property type="entry name" value="FAD-binding/transporter-associated domain-like"/>
    <property type="match status" value="1"/>
</dbReference>